<gene>
    <name evidence="2" type="ORF">DSLASN_36770</name>
</gene>
<dbReference type="EMBL" id="AP024488">
    <property type="protein sequence ID" value="BCS98045.1"/>
    <property type="molecule type" value="Genomic_DNA"/>
</dbReference>
<keyword evidence="3" id="KW-1185">Reference proteome</keyword>
<dbReference type="Proteomes" id="UP001320148">
    <property type="component" value="Chromosome"/>
</dbReference>
<sequence length="100" mass="11111">MIKHIVAFRLKKELSADEKADAMNTMKARLEALPPMIAELETVEVGLNFNPTDAAFDVVLTTTHNSVDDLGTYAAHPDHQEVVKFILSVISDRVVVDYEV</sequence>
<evidence type="ECO:0000313" key="3">
    <source>
        <dbReference type="Proteomes" id="UP001320148"/>
    </source>
</evidence>
<dbReference type="Pfam" id="PF07876">
    <property type="entry name" value="Dabb"/>
    <property type="match status" value="1"/>
</dbReference>
<evidence type="ECO:0000313" key="2">
    <source>
        <dbReference type="EMBL" id="BCS98045.1"/>
    </source>
</evidence>
<feature type="domain" description="Stress-response A/B barrel" evidence="1">
    <location>
        <begin position="2"/>
        <end position="98"/>
    </location>
</feature>
<dbReference type="PANTHER" id="PTHR37832">
    <property type="entry name" value="BLL2683 PROTEIN"/>
    <property type="match status" value="1"/>
</dbReference>
<dbReference type="InterPro" id="IPR011008">
    <property type="entry name" value="Dimeric_a/b-barrel"/>
</dbReference>
<dbReference type="RefSeq" id="WP_236889451.1">
    <property type="nucleotide sequence ID" value="NZ_AP024488.1"/>
</dbReference>
<dbReference type="PROSITE" id="PS51502">
    <property type="entry name" value="S_R_A_B_BARREL"/>
    <property type="match status" value="1"/>
</dbReference>
<protein>
    <recommendedName>
        <fullName evidence="1">Stress-response A/B barrel domain-containing protein</fullName>
    </recommendedName>
</protein>
<evidence type="ECO:0000259" key="1">
    <source>
        <dbReference type="PROSITE" id="PS51502"/>
    </source>
</evidence>
<accession>A0ABN6FBR9</accession>
<reference evidence="2 3" key="1">
    <citation type="submission" date="2021-02" db="EMBL/GenBank/DDBJ databases">
        <title>Complete genome of Desulfoluna sp. strain ASN36.</title>
        <authorList>
            <person name="Takahashi A."/>
            <person name="Kojima H."/>
            <person name="Fukui M."/>
        </authorList>
    </citation>
    <scope>NUCLEOTIDE SEQUENCE [LARGE SCALE GENOMIC DNA]</scope>
    <source>
        <strain evidence="2 3">ASN36</strain>
    </source>
</reference>
<dbReference type="PANTHER" id="PTHR37832:SF1">
    <property type="entry name" value="STRESS-RESPONSE A_B BARREL DOMAIN-CONTAINING PROTEIN"/>
    <property type="match status" value="1"/>
</dbReference>
<proteinExistence type="predicted"/>
<dbReference type="SMART" id="SM00886">
    <property type="entry name" value="Dabb"/>
    <property type="match status" value="1"/>
</dbReference>
<name>A0ABN6FBR9_9BACT</name>
<dbReference type="InterPro" id="IPR013097">
    <property type="entry name" value="Dabb"/>
</dbReference>
<dbReference type="Gene3D" id="3.30.70.100">
    <property type="match status" value="1"/>
</dbReference>
<dbReference type="SUPFAM" id="SSF54909">
    <property type="entry name" value="Dimeric alpha+beta barrel"/>
    <property type="match status" value="1"/>
</dbReference>
<organism evidence="2 3">
    <name type="scientific">Desulfoluna limicola</name>
    <dbReference type="NCBI Taxonomy" id="2810562"/>
    <lineage>
        <taxon>Bacteria</taxon>
        <taxon>Pseudomonadati</taxon>
        <taxon>Thermodesulfobacteriota</taxon>
        <taxon>Desulfobacteria</taxon>
        <taxon>Desulfobacterales</taxon>
        <taxon>Desulfolunaceae</taxon>
        <taxon>Desulfoluna</taxon>
    </lineage>
</organism>